<sequence length="197" mass="21250">MTDSLPTIDPRHTALLVMDYQPAVLAATPDAEALLGRARQAIDTARRHGAHVGYVRVGFTDADLAAIPAHSPMAAAARHYGDQMHADAPATQVHESLAPQPNDIVVRKTRVGAFGTTDLHRQLRDRDVDTLVLAGISTSGVMLSTVRDAHDRDFRVLVLADATADRNPDVHRFLTEQIFPHQAAVLGTADLDGRFAA</sequence>
<name>A0A7R7DKL7_9ACTN</name>
<dbReference type="Proteomes" id="UP000611640">
    <property type="component" value="Chromosome"/>
</dbReference>
<keyword evidence="4" id="KW-1185">Reference proteome</keyword>
<evidence type="ECO:0000256" key="1">
    <source>
        <dbReference type="ARBA" id="ARBA00022801"/>
    </source>
</evidence>
<feature type="domain" description="Isochorismatase-like" evidence="2">
    <location>
        <begin position="13"/>
        <end position="190"/>
    </location>
</feature>
<dbReference type="Gene3D" id="3.40.50.850">
    <property type="entry name" value="Isochorismatase-like"/>
    <property type="match status" value="1"/>
</dbReference>
<dbReference type="InterPro" id="IPR000868">
    <property type="entry name" value="Isochorismatase-like_dom"/>
</dbReference>
<dbReference type="PANTHER" id="PTHR43540">
    <property type="entry name" value="PEROXYUREIDOACRYLATE/UREIDOACRYLATE AMIDOHYDROLASE-RELATED"/>
    <property type="match status" value="1"/>
</dbReference>
<dbReference type="AlphaFoldDB" id="A0A7R7DKL7"/>
<accession>A0A7R7DKL7</accession>
<evidence type="ECO:0000313" key="4">
    <source>
        <dbReference type="Proteomes" id="UP000611640"/>
    </source>
</evidence>
<dbReference type="InterPro" id="IPR036380">
    <property type="entry name" value="Isochorismatase-like_sf"/>
</dbReference>
<dbReference type="InterPro" id="IPR050272">
    <property type="entry name" value="Isochorismatase-like_hydrls"/>
</dbReference>
<keyword evidence="1" id="KW-0378">Hydrolase</keyword>
<proteinExistence type="predicted"/>
<dbReference type="GO" id="GO:0016787">
    <property type="term" value="F:hydrolase activity"/>
    <property type="evidence" value="ECO:0007669"/>
    <property type="project" value="UniProtKB-KW"/>
</dbReference>
<reference evidence="3 4" key="1">
    <citation type="submission" date="2020-08" db="EMBL/GenBank/DDBJ databases">
        <title>Whole genome shotgun sequence of Actinocatenispora thailandica NBRC 105041.</title>
        <authorList>
            <person name="Komaki H."/>
            <person name="Tamura T."/>
        </authorList>
    </citation>
    <scope>NUCLEOTIDE SEQUENCE [LARGE SCALE GENOMIC DNA]</scope>
    <source>
        <strain evidence="3 4">NBRC 105041</strain>
    </source>
</reference>
<evidence type="ECO:0000259" key="2">
    <source>
        <dbReference type="Pfam" id="PF00857"/>
    </source>
</evidence>
<dbReference type="Pfam" id="PF00857">
    <property type="entry name" value="Isochorismatase"/>
    <property type="match status" value="1"/>
</dbReference>
<dbReference type="EMBL" id="AP023355">
    <property type="protein sequence ID" value="BCJ33444.1"/>
    <property type="molecule type" value="Genomic_DNA"/>
</dbReference>
<dbReference type="KEGG" id="atl:Athai_09470"/>
<evidence type="ECO:0000313" key="3">
    <source>
        <dbReference type="EMBL" id="BCJ33444.1"/>
    </source>
</evidence>
<dbReference type="SUPFAM" id="SSF52499">
    <property type="entry name" value="Isochorismatase-like hydrolases"/>
    <property type="match status" value="1"/>
</dbReference>
<dbReference type="PANTHER" id="PTHR43540:SF7">
    <property type="entry name" value="ISOCHORISMATASE FAMILY PROTEIN YECD"/>
    <property type="match status" value="1"/>
</dbReference>
<protein>
    <recommendedName>
        <fullName evidence="2">Isochorismatase-like domain-containing protein</fullName>
    </recommendedName>
</protein>
<gene>
    <name evidence="3" type="ORF">Athai_09470</name>
</gene>
<dbReference type="RefSeq" id="WP_203960328.1">
    <property type="nucleotide sequence ID" value="NZ_AP023355.1"/>
</dbReference>
<dbReference type="CDD" id="cd00431">
    <property type="entry name" value="cysteine_hydrolases"/>
    <property type="match status" value="1"/>
</dbReference>
<organism evidence="3 4">
    <name type="scientific">Actinocatenispora thailandica</name>
    <dbReference type="NCBI Taxonomy" id="227318"/>
    <lineage>
        <taxon>Bacteria</taxon>
        <taxon>Bacillati</taxon>
        <taxon>Actinomycetota</taxon>
        <taxon>Actinomycetes</taxon>
        <taxon>Micromonosporales</taxon>
        <taxon>Micromonosporaceae</taxon>
        <taxon>Actinocatenispora</taxon>
    </lineage>
</organism>